<accession>A0ACC1S7P7</accession>
<proteinExistence type="predicted"/>
<name>A0ACC1S7P7_9APHY</name>
<dbReference type="EMBL" id="JANHOG010001644">
    <property type="protein sequence ID" value="KAJ3533832.1"/>
    <property type="molecule type" value="Genomic_DNA"/>
</dbReference>
<dbReference type="Proteomes" id="UP001148662">
    <property type="component" value="Unassembled WGS sequence"/>
</dbReference>
<reference evidence="1" key="1">
    <citation type="submission" date="2022-07" db="EMBL/GenBank/DDBJ databases">
        <title>Genome Sequence of Phlebia brevispora.</title>
        <authorList>
            <person name="Buettner E."/>
        </authorList>
    </citation>
    <scope>NUCLEOTIDE SEQUENCE</scope>
    <source>
        <strain evidence="1">MPL23</strain>
    </source>
</reference>
<keyword evidence="2" id="KW-1185">Reference proteome</keyword>
<organism evidence="1 2">
    <name type="scientific">Phlebia brevispora</name>
    <dbReference type="NCBI Taxonomy" id="194682"/>
    <lineage>
        <taxon>Eukaryota</taxon>
        <taxon>Fungi</taxon>
        <taxon>Dikarya</taxon>
        <taxon>Basidiomycota</taxon>
        <taxon>Agaricomycotina</taxon>
        <taxon>Agaricomycetes</taxon>
        <taxon>Polyporales</taxon>
        <taxon>Meruliaceae</taxon>
        <taxon>Phlebia</taxon>
    </lineage>
</organism>
<comment type="caution">
    <text evidence="1">The sequence shown here is derived from an EMBL/GenBank/DDBJ whole genome shotgun (WGS) entry which is preliminary data.</text>
</comment>
<sequence length="1197" mass="132019">MSEGDDSHLSSGSFIHAHGRRPSAHSPLSSFIDNLSKSDLSQRQVPRAIIGPQSRAFPHAYIDLCRSRFTCRDKGLAKKQCDSAADTRMTLWPLREEVVDPIGLAAASMAHASHMVSLYLWHTTTLLEPRLLTSTEMDPESNVRYVVAGNPTGWAGIAKTIRDVDEDTIEDYKEDIDTLLVFTGLFSAVLTAFVVESYQQLSPDPMAPVVKLLEHIAGQTQNYTITSNTINSTFSPTAEIEAAFEPPLSAVRVNQLWFASLAITLITASFAMLVKQWLREYLAMAYTSPHDRIRARQYRHPSLQAWKVLEIAGILPLLLQVALGLFFLGLCFFTFSVNAGVGKGSTVLVSTWIFLFVSVTLAPVASPRCPYKTAILQNLMVKVRRWMSGLLYSASVHAAMRTVFEILRSIGLSSNSPCQSLPPRGQHWVEESEALQQDVNELDILKEVDAFLLDDDLLGTTIFDSLTQYHPTPSTIIEFVLQALNLRLKGVLITQPLNSTPDLRRLTKRGWMAVSDIVANTILNNIGKQGSEIGGWYEDAIHILFAGSDHPLTPTASKALVHSIHKSTISSFTAVLASLTPMPDILIRRFHDVLGPLEDQLIGMIDDTVTTATSPQASDITNLALQLLTLEGLDVQDYRLFRSIISRLQSLPAHTWVWGMDLIAKAVVRRLDAAGHAPLGTWLEEAFRLFLFPFNQSVTSTASTALVSLLRKSTIAHFVKLLDSLASQSQLVMPRLRDLLPPLSHHSAELIHKGDALPSDIIRFVFRLYMLEVNDAQTTLPLRCIVDLQSLPEQTWIVGSDLLGMLLRQINTDAASVGGGAETWFEDAHYLLLSAPNRPLTATTREALVCSIQKSTISRFTNLLGSLIPVSESTPVAPVLRDLTGSAELSAHITRLIRRSELPPEDVIPLVCRLYELDGGRLLLARPYPRVIDLQTLSPPVWTSGSHIIGETILQSLDKEKNANGIGSWLEDAVATLLATPPCPLHATAINALAALCKENAQRERFDQCIRIAASPASSQYPHVIAIFRDVCKQLSTDDDMCRLLWTLLWSIPCSSKCTHPRPSYMGPLFHDHIQDHEDWAGHYVPLLVDRIIGLVTVQGLWPPAVDISLRALMSCPVPLHQLHADAPGILWDILATFSTSGNALHNLVGADEKWHSSVKMDVAIENVVSLFADVDNEGTRNVHLDGGMLELIIINA</sequence>
<evidence type="ECO:0000313" key="1">
    <source>
        <dbReference type="EMBL" id="KAJ3533832.1"/>
    </source>
</evidence>
<evidence type="ECO:0000313" key="2">
    <source>
        <dbReference type="Proteomes" id="UP001148662"/>
    </source>
</evidence>
<protein>
    <submittedName>
        <fullName evidence="1">Uncharacterized protein</fullName>
    </submittedName>
</protein>
<gene>
    <name evidence="1" type="ORF">NM688_g7229</name>
</gene>